<evidence type="ECO:0000256" key="14">
    <source>
        <dbReference type="SAM" id="Phobius"/>
    </source>
</evidence>
<evidence type="ECO:0000256" key="9">
    <source>
        <dbReference type="ARBA" id="ARBA00022989"/>
    </source>
</evidence>
<feature type="compositionally biased region" description="Polar residues" evidence="13">
    <location>
        <begin position="1076"/>
        <end position="1089"/>
    </location>
</feature>
<feature type="region of interest" description="Disordered" evidence="13">
    <location>
        <begin position="169"/>
        <end position="189"/>
    </location>
</feature>
<dbReference type="PANTHER" id="PTHR10217:SF548">
    <property type="entry name" value="GH12235P"/>
    <property type="match status" value="1"/>
</dbReference>
<dbReference type="RefSeq" id="XP_015185524.1">
    <property type="nucleotide sequence ID" value="XM_015330038.1"/>
</dbReference>
<proteinExistence type="predicted"/>
<dbReference type="InterPro" id="IPR003938">
    <property type="entry name" value="K_chnl_volt-dep_EAG/ELK/ERG"/>
</dbReference>
<keyword evidence="2" id="KW-0813">Transport</keyword>
<dbReference type="CDD" id="cd00038">
    <property type="entry name" value="CAP_ED"/>
    <property type="match status" value="1"/>
</dbReference>
<keyword evidence="4" id="KW-0633">Potassium transport</keyword>
<feature type="compositionally biased region" description="Low complexity" evidence="13">
    <location>
        <begin position="1090"/>
        <end position="1101"/>
    </location>
</feature>
<dbReference type="InterPro" id="IPR000595">
    <property type="entry name" value="cNMP-bd_dom"/>
</dbReference>
<evidence type="ECO:0000256" key="10">
    <source>
        <dbReference type="ARBA" id="ARBA00023065"/>
    </source>
</evidence>
<feature type="transmembrane region" description="Helical" evidence="14">
    <location>
        <begin position="611"/>
        <end position="635"/>
    </location>
</feature>
<dbReference type="Gene3D" id="1.10.287.70">
    <property type="match status" value="1"/>
</dbReference>
<dbReference type="InterPro" id="IPR000014">
    <property type="entry name" value="PAS"/>
</dbReference>
<evidence type="ECO:0000259" key="16">
    <source>
        <dbReference type="PROSITE" id="PS50112"/>
    </source>
</evidence>
<dbReference type="Pfam" id="PF00027">
    <property type="entry name" value="cNMP_binding"/>
    <property type="match status" value="1"/>
</dbReference>
<gene>
    <name evidence="18" type="primary">LOC107071236</name>
</gene>
<dbReference type="InterPro" id="IPR035965">
    <property type="entry name" value="PAS-like_dom_sf"/>
</dbReference>
<evidence type="ECO:0000256" key="2">
    <source>
        <dbReference type="ARBA" id="ARBA00022448"/>
    </source>
</evidence>
<dbReference type="SUPFAM" id="SSF55785">
    <property type="entry name" value="PYP-like sensor domain (PAS domain)"/>
    <property type="match status" value="1"/>
</dbReference>
<dbReference type="InterPro" id="IPR050818">
    <property type="entry name" value="KCNH_animal-type"/>
</dbReference>
<evidence type="ECO:0000313" key="18">
    <source>
        <dbReference type="RefSeq" id="XP_015185524.1"/>
    </source>
</evidence>
<feature type="transmembrane region" description="Helical" evidence="14">
    <location>
        <begin position="471"/>
        <end position="495"/>
    </location>
</feature>
<evidence type="ECO:0000256" key="12">
    <source>
        <dbReference type="ARBA" id="ARBA00023303"/>
    </source>
</evidence>
<feature type="compositionally biased region" description="Low complexity" evidence="13">
    <location>
        <begin position="1436"/>
        <end position="1468"/>
    </location>
</feature>
<feature type="transmembrane region" description="Helical" evidence="14">
    <location>
        <begin position="675"/>
        <end position="696"/>
    </location>
</feature>
<dbReference type="CDD" id="cd00130">
    <property type="entry name" value="PAS"/>
    <property type="match status" value="1"/>
</dbReference>
<evidence type="ECO:0000259" key="15">
    <source>
        <dbReference type="PROSITE" id="PS50042"/>
    </source>
</evidence>
<dbReference type="SUPFAM" id="SSF51206">
    <property type="entry name" value="cAMP-binding domain-like"/>
    <property type="match status" value="1"/>
</dbReference>
<feature type="compositionally biased region" description="Low complexity" evidence="13">
    <location>
        <begin position="1414"/>
        <end position="1426"/>
    </location>
</feature>
<feature type="region of interest" description="Disordered" evidence="13">
    <location>
        <begin position="1068"/>
        <end position="1121"/>
    </location>
</feature>
<dbReference type="Proteomes" id="UP000694924">
    <property type="component" value="Unplaced"/>
</dbReference>
<keyword evidence="12" id="KW-0407">Ion channel</keyword>
<dbReference type="InterPro" id="IPR005821">
    <property type="entry name" value="Ion_trans_dom"/>
</dbReference>
<dbReference type="PRINTS" id="PR01470">
    <property type="entry name" value="ERGCHANNEL"/>
</dbReference>
<keyword evidence="6" id="KW-0631">Potassium channel</keyword>
<dbReference type="PRINTS" id="PR01463">
    <property type="entry name" value="EAGCHANLFMLY"/>
</dbReference>
<dbReference type="InterPro" id="IPR003967">
    <property type="entry name" value="K_chnl_volt-dep_ERG"/>
</dbReference>
<feature type="domain" description="Cyclic nucleotide-binding" evidence="15">
    <location>
        <begin position="806"/>
        <end position="906"/>
    </location>
</feature>
<dbReference type="InterPro" id="IPR018490">
    <property type="entry name" value="cNMP-bd_dom_sf"/>
</dbReference>
<dbReference type="Gene3D" id="3.30.450.20">
    <property type="entry name" value="PAS domain"/>
    <property type="match status" value="1"/>
</dbReference>
<evidence type="ECO:0000256" key="3">
    <source>
        <dbReference type="ARBA" id="ARBA00022475"/>
    </source>
</evidence>
<feature type="compositionally biased region" description="Low complexity" evidence="13">
    <location>
        <begin position="1336"/>
        <end position="1345"/>
    </location>
</feature>
<keyword evidence="5 14" id="KW-0812">Transmembrane</keyword>
<dbReference type="InterPro" id="IPR014710">
    <property type="entry name" value="RmlC-like_jellyroll"/>
</dbReference>
<keyword evidence="3" id="KW-1003">Cell membrane</keyword>
<feature type="region of interest" description="Disordered" evidence="13">
    <location>
        <begin position="1316"/>
        <end position="1472"/>
    </location>
</feature>
<evidence type="ECO:0000256" key="5">
    <source>
        <dbReference type="ARBA" id="ARBA00022692"/>
    </source>
</evidence>
<dbReference type="PANTHER" id="PTHR10217">
    <property type="entry name" value="VOLTAGE AND LIGAND GATED POTASSIUM CHANNEL"/>
    <property type="match status" value="1"/>
</dbReference>
<evidence type="ECO:0000256" key="6">
    <source>
        <dbReference type="ARBA" id="ARBA00022826"/>
    </source>
</evidence>
<feature type="domain" description="PAS" evidence="16">
    <location>
        <begin position="41"/>
        <end position="70"/>
    </location>
</feature>
<protein>
    <submittedName>
        <fullName evidence="18">Potassium voltage-gated channel subfamily H member 2 isoform X5</fullName>
    </submittedName>
</protein>
<keyword evidence="10" id="KW-0406">Ion transport</keyword>
<feature type="compositionally biased region" description="Gly residues" evidence="13">
    <location>
        <begin position="290"/>
        <end position="308"/>
    </location>
</feature>
<feature type="compositionally biased region" description="Polar residues" evidence="13">
    <location>
        <begin position="1289"/>
        <end position="1299"/>
    </location>
</feature>
<dbReference type="GeneID" id="107071236"/>
<dbReference type="PROSITE" id="PS50042">
    <property type="entry name" value="CNMP_BINDING_3"/>
    <property type="match status" value="1"/>
</dbReference>
<sequence>MPVRRGHVAPRTTIIETIIRKFDTHDRSFLVANAQQGLCHIIYCSDGFCRLTGFSRAEVMQRPAVCEFLHGPMTSPHAVAALRDALVAGVEKHFEILYYRKDGTKFLCSEVIALIRSEVDDICLQIINFEDLSSQPPPQAAIPPPSQANNRLVTRFDRARASFRAGLSRTGVVGPPRVRNRPRTQSNLPHRLADGTILDEDASENCPLTCGSPTMMESWGPGRIGTPPPSLPVPPAGTNGAGVVGVGGGATSMTSANVVQPNTTAPIASPEGVSDVSQKSGIWEGPNSSNGGGGGVGGGGGGGGGTATEGGPSRSVSHAASLDAISRKAIKPDTTRPPCRSLTCSVLAGRGCEQVTLERRPATVDNLTEAAKHSKIFPGVASESDLQKWRTSKDRKSPSLSQMGPDSIKHKFSLQDNGSAKYFQGAMHTPNMGEKVAQVLSLGADVLPEYKLQSPRIHKWTILHYSPFKAVWDWVILLLVMYTAIFTPYVAAFVLSEPDYNSKKNKKYGDDPIVIIDFIVDVTFIVDIIINFRTTFVNNNDEVVSHPVKIAVHYLKGWFIIDLVAAIPFDLLLVGSDTDETTTLIGLLKTARLLRLVRVARKIDRYSEYGAAVLLLLMASFALIAHWMACIWYAIGNAERPTLKSKVGWLDILANDTHQFYSHNNTGGPSIKSRYITALYFTFSSLTSVGFGNVAPNTDAEKIFTIIVMLIGSLMYASIFGNVSAIIQRLYSGTARYHTQMLRVREFIRFHQIPNPLRQRLEEYFQHAWTYTNGIDMNSVLKGFPECLQADICLHLNRNLLNNCRAFEGASPGCLRALSLKFKTTHAPPGDTLVHRGDVLTSLYFISRGSIEILKDDIVMAILGKDDIFGENPCIYPTVGKSSCNVRALTYCDLHKIHRDDLLDVLALYPEFSNHFSQNLEITFNMRDEEQAGVDPMSARFPVSTPTDVEVDARRFAFRPPRYRRGPGGGPGTNLIPTGRQDSLQDEQEDYDKSSGHGILEFSTDKAGQDVTPLNLEFDEPKQRSSTLNSITGMLTHLKRSIPDLRQHKIHLQPLTSHDYLAKQMTTPLTKPARRSSATGESCLSQNVIHPTSTTSSHYTTPSPPQHPHSHGDFQSGPGRPIEEINARIDQLSRQVTSLETSMTGDIRLILTLLQQTLNSSRESSSIEMMPGTAPAGSARQTGRPPALVQRSASEPQPPTTPAISNNGNGKIQPSTSHGLFSFLSKSLDQLHLISASFILDKLDKFRSSSVSRRISTFWIWRNKQRILKTADGVGDFRRGKLVRPPTREPTSTSSGTSRLTMTSDTSALATALQAALNGRTAPTRSQSQPVDLAVPTTTQQTHQPHAWHSQPAAFRRGEFRSGRYSSFNKRSEPEGEDPWTCVVSVPETRGTTQRPRSGDSRKDSSSNHRCHDQQQQQQQQQQRGTDNGGGGSGRHGTTLTGGLTTTTTTTTTSTGQQLNTSSSSSSGAGVGGVGQDVGVVVVQSLGASGAGGNSNNQRQESSRQTSEDMSWEFTINEAPIARLESLDELDQDHGS</sequence>
<feature type="region of interest" description="Disordered" evidence="13">
    <location>
        <begin position="1162"/>
        <end position="1212"/>
    </location>
</feature>
<comment type="subcellular location">
    <subcellularLocation>
        <location evidence="1">Cell membrane</location>
        <topology evidence="1">Multi-pass membrane protein</topology>
    </subcellularLocation>
</comment>
<feature type="compositionally biased region" description="Basic and acidic residues" evidence="13">
    <location>
        <begin position="1397"/>
        <end position="1413"/>
    </location>
</feature>
<evidence type="ECO:0000256" key="11">
    <source>
        <dbReference type="ARBA" id="ARBA00023136"/>
    </source>
</evidence>
<accession>A0ABM1IZ87</accession>
<feature type="region of interest" description="Disordered" evidence="13">
    <location>
        <begin position="387"/>
        <end position="408"/>
    </location>
</feature>
<keyword evidence="11 14" id="KW-0472">Membrane</keyword>
<dbReference type="Pfam" id="PF13426">
    <property type="entry name" value="PAS_9"/>
    <property type="match status" value="1"/>
</dbReference>
<evidence type="ECO:0000256" key="13">
    <source>
        <dbReference type="SAM" id="MobiDB-lite"/>
    </source>
</evidence>
<dbReference type="Pfam" id="PF00520">
    <property type="entry name" value="Ion_trans"/>
    <property type="match status" value="1"/>
</dbReference>
<evidence type="ECO:0000256" key="4">
    <source>
        <dbReference type="ARBA" id="ARBA00022538"/>
    </source>
</evidence>
<organism evidence="17 18">
    <name type="scientific">Polistes dominula</name>
    <name type="common">European paper wasp</name>
    <name type="synonym">Vespa dominula</name>
    <dbReference type="NCBI Taxonomy" id="743375"/>
    <lineage>
        <taxon>Eukaryota</taxon>
        <taxon>Metazoa</taxon>
        <taxon>Ecdysozoa</taxon>
        <taxon>Arthropoda</taxon>
        <taxon>Hexapoda</taxon>
        <taxon>Insecta</taxon>
        <taxon>Pterygota</taxon>
        <taxon>Neoptera</taxon>
        <taxon>Endopterygota</taxon>
        <taxon>Hymenoptera</taxon>
        <taxon>Apocrita</taxon>
        <taxon>Aculeata</taxon>
        <taxon>Vespoidea</taxon>
        <taxon>Vespidae</taxon>
        <taxon>Polistinae</taxon>
        <taxon>Polistini</taxon>
        <taxon>Polistes</taxon>
    </lineage>
</organism>
<feature type="region of interest" description="Disordered" evidence="13">
    <location>
        <begin position="1277"/>
        <end position="1303"/>
    </location>
</feature>
<dbReference type="SUPFAM" id="SSF81324">
    <property type="entry name" value="Voltage-gated potassium channels"/>
    <property type="match status" value="1"/>
</dbReference>
<feature type="region of interest" description="Disordered" evidence="13">
    <location>
        <begin position="960"/>
        <end position="995"/>
    </location>
</feature>
<keyword evidence="9 14" id="KW-1133">Transmembrane helix</keyword>
<dbReference type="Gene3D" id="1.10.1200.260">
    <property type="match status" value="1"/>
</dbReference>
<keyword evidence="8" id="KW-0630">Potassium</keyword>
<evidence type="ECO:0000256" key="8">
    <source>
        <dbReference type="ARBA" id="ARBA00022958"/>
    </source>
</evidence>
<evidence type="ECO:0000313" key="17">
    <source>
        <dbReference type="Proteomes" id="UP000694924"/>
    </source>
</evidence>
<feature type="compositionally biased region" description="Polar residues" evidence="13">
    <location>
        <begin position="1498"/>
        <end position="1509"/>
    </location>
</feature>
<reference evidence="18" key="1">
    <citation type="submission" date="2025-08" db="UniProtKB">
        <authorList>
            <consortium name="RefSeq"/>
        </authorList>
    </citation>
    <scope>IDENTIFICATION</scope>
    <source>
        <tissue evidence="18">Whole body</tissue>
    </source>
</reference>
<evidence type="ECO:0000256" key="1">
    <source>
        <dbReference type="ARBA" id="ARBA00004651"/>
    </source>
</evidence>
<feature type="compositionally biased region" description="Polar residues" evidence="13">
    <location>
        <begin position="1202"/>
        <end position="1212"/>
    </location>
</feature>
<feature type="compositionally biased region" description="Basic and acidic residues" evidence="13">
    <location>
        <begin position="387"/>
        <end position="397"/>
    </location>
</feature>
<dbReference type="PROSITE" id="PS50112">
    <property type="entry name" value="PAS"/>
    <property type="match status" value="1"/>
</dbReference>
<feature type="compositionally biased region" description="Polar residues" evidence="13">
    <location>
        <begin position="1321"/>
        <end position="1330"/>
    </location>
</feature>
<name>A0ABM1IZ87_POLDO</name>
<keyword evidence="17" id="KW-1185">Reference proteome</keyword>
<feature type="region of interest" description="Disordered" evidence="13">
    <location>
        <begin position="263"/>
        <end position="320"/>
    </location>
</feature>
<feature type="region of interest" description="Disordered" evidence="13">
    <location>
        <begin position="1487"/>
        <end position="1510"/>
    </location>
</feature>
<dbReference type="Gene3D" id="2.60.120.10">
    <property type="entry name" value="Jelly Rolls"/>
    <property type="match status" value="1"/>
</dbReference>
<keyword evidence="7" id="KW-0851">Voltage-gated channel</keyword>
<feature type="transmembrane region" description="Helical" evidence="14">
    <location>
        <begin position="703"/>
        <end position="727"/>
    </location>
</feature>
<evidence type="ECO:0000256" key="7">
    <source>
        <dbReference type="ARBA" id="ARBA00022882"/>
    </source>
</evidence>
<dbReference type="SMART" id="SM00100">
    <property type="entry name" value="cNMP"/>
    <property type="match status" value="1"/>
</dbReference>